<reference evidence="1 2" key="1">
    <citation type="journal article" date="2020" name="Cell">
        <title>Large-Scale Comparative Analyses of Tick Genomes Elucidate Their Genetic Diversity and Vector Capacities.</title>
        <authorList>
            <consortium name="Tick Genome and Microbiome Consortium (TIGMIC)"/>
            <person name="Jia N."/>
            <person name="Wang J."/>
            <person name="Shi W."/>
            <person name="Du L."/>
            <person name="Sun Y."/>
            <person name="Zhan W."/>
            <person name="Jiang J.F."/>
            <person name="Wang Q."/>
            <person name="Zhang B."/>
            <person name="Ji P."/>
            <person name="Bell-Sakyi L."/>
            <person name="Cui X.M."/>
            <person name="Yuan T.T."/>
            <person name="Jiang B.G."/>
            <person name="Yang W.F."/>
            <person name="Lam T.T."/>
            <person name="Chang Q.C."/>
            <person name="Ding S.J."/>
            <person name="Wang X.J."/>
            <person name="Zhu J.G."/>
            <person name="Ruan X.D."/>
            <person name="Zhao L."/>
            <person name="Wei J.T."/>
            <person name="Ye R.Z."/>
            <person name="Que T.C."/>
            <person name="Du C.H."/>
            <person name="Zhou Y.H."/>
            <person name="Cheng J.X."/>
            <person name="Dai P.F."/>
            <person name="Guo W.B."/>
            <person name="Han X.H."/>
            <person name="Huang E.J."/>
            <person name="Li L.F."/>
            <person name="Wei W."/>
            <person name="Gao Y.C."/>
            <person name="Liu J.Z."/>
            <person name="Shao H.Z."/>
            <person name="Wang X."/>
            <person name="Wang C.C."/>
            <person name="Yang T.C."/>
            <person name="Huo Q.B."/>
            <person name="Li W."/>
            <person name="Chen H.Y."/>
            <person name="Chen S.E."/>
            <person name="Zhou L.G."/>
            <person name="Ni X.B."/>
            <person name="Tian J.H."/>
            <person name="Sheng Y."/>
            <person name="Liu T."/>
            <person name="Pan Y.S."/>
            <person name="Xia L.Y."/>
            <person name="Li J."/>
            <person name="Zhao F."/>
            <person name="Cao W.C."/>
        </authorList>
    </citation>
    <scope>NUCLEOTIDE SEQUENCE [LARGE SCALE GENOMIC DNA]</scope>
    <source>
        <strain evidence="1">Iper-2018</strain>
    </source>
</reference>
<proteinExistence type="predicted"/>
<evidence type="ECO:0000313" key="1">
    <source>
        <dbReference type="EMBL" id="KAG0415662.1"/>
    </source>
</evidence>
<dbReference type="EMBL" id="JABSTQ010011048">
    <property type="protein sequence ID" value="KAG0415662.1"/>
    <property type="molecule type" value="Genomic_DNA"/>
</dbReference>
<comment type="caution">
    <text evidence="1">The sequence shown here is derived from an EMBL/GenBank/DDBJ whole genome shotgun (WGS) entry which is preliminary data.</text>
</comment>
<organism evidence="1 2">
    <name type="scientific">Ixodes persulcatus</name>
    <name type="common">Taiga tick</name>
    <dbReference type="NCBI Taxonomy" id="34615"/>
    <lineage>
        <taxon>Eukaryota</taxon>
        <taxon>Metazoa</taxon>
        <taxon>Ecdysozoa</taxon>
        <taxon>Arthropoda</taxon>
        <taxon>Chelicerata</taxon>
        <taxon>Arachnida</taxon>
        <taxon>Acari</taxon>
        <taxon>Parasitiformes</taxon>
        <taxon>Ixodida</taxon>
        <taxon>Ixodoidea</taxon>
        <taxon>Ixodidae</taxon>
        <taxon>Ixodinae</taxon>
        <taxon>Ixodes</taxon>
    </lineage>
</organism>
<feature type="non-terminal residue" evidence="1">
    <location>
        <position position="557"/>
    </location>
</feature>
<protein>
    <submittedName>
        <fullName evidence="1">Uncharacterized protein</fullName>
    </submittedName>
</protein>
<dbReference type="Proteomes" id="UP000805193">
    <property type="component" value="Unassembled WGS sequence"/>
</dbReference>
<evidence type="ECO:0000313" key="2">
    <source>
        <dbReference type="Proteomes" id="UP000805193"/>
    </source>
</evidence>
<accession>A0AC60P8N3</accession>
<gene>
    <name evidence="1" type="ORF">HPB47_007167</name>
</gene>
<sequence>PRLLPCLHTLCRRCIERLAIADAPCVSDIEHGLRKIVSVSPIRNRRFFPTILPAEKRRPHRRTLASQLVDFTTRSVDPRAVICPACETQTGLPGPPIQLPPNRLVTRFLDGTPGGPLGSRHGSASRQPASRSKRSAFCDLCTKTTSAVNRCIICVLSLCSFCTRAHRRQRKTNSHSLMSLQDSSGPTVGKDTEVLRQTYCPTHSKCVLNTFCRVCKKTACDQCIFYEHKDHIQNDVNVAKEEELKRTSILLTRLRWKMSRMESSASGTLRNSQTLERNVSSITREVNLFYDGYVEALEARRRDLLEEIARFRRETENTLRTRKNSLDAALVKARQIHDFGKTLLHFGPEMPEVVLPLVGVLNKGAEPIVSDEGIIEDSSKTLRTLRFCKNGESAKGQYRIYGAVSSENSLSKTSAVLSFNAGSMARCENPVGVAHLEFRDSSGHPTSVEPEQVEAVLTSATSRRKTPVLVTRTARSGRLKLEFGYQNCGAHALTVTVNGQQVMGSPFFFRLKPSQSSSCRLSGNVRAPTESESAVTLVRANEFDTEDSRAVPVGSAA</sequence>
<name>A0AC60P8N3_IXOPE</name>
<feature type="non-terminal residue" evidence="1">
    <location>
        <position position="1"/>
    </location>
</feature>
<keyword evidence="2" id="KW-1185">Reference proteome</keyword>